<evidence type="ECO:0000313" key="2">
    <source>
        <dbReference type="EMBL" id="KAF4147829.1"/>
    </source>
</evidence>
<gene>
    <name evidence="1" type="ORF">GN244_ATG09340</name>
    <name evidence="2" type="ORF">GN958_ATG02993</name>
</gene>
<accession>A0A833STP5</accession>
<keyword evidence="3" id="KW-1185">Reference proteome</keyword>
<sequence>MTFTTAPLVRTLSPQHRLRFCLACFLDLDSATLYSVATGAPIRTNVKTSDTPTDVMALVSTAIRVECSDTRDSSLAVLAPENSFVKCGADHGPHSRLTSNPFISISTTT</sequence>
<reference evidence="1" key="1">
    <citation type="submission" date="2020-04" db="EMBL/GenBank/DDBJ databases">
        <title>Hybrid Assembly of Korean Phytophthora infestans isolates.</title>
        <authorList>
            <person name="Prokchorchik M."/>
            <person name="Lee Y."/>
            <person name="Seo J."/>
            <person name="Cho J.-H."/>
            <person name="Park Y.-E."/>
            <person name="Jang D.-C."/>
            <person name="Im J.-S."/>
            <person name="Choi J.-G."/>
            <person name="Park H.-J."/>
            <person name="Lee G.-B."/>
            <person name="Lee Y.-G."/>
            <person name="Hong S.-Y."/>
            <person name="Cho K."/>
            <person name="Sohn K.H."/>
        </authorList>
    </citation>
    <scope>NUCLEOTIDE SEQUENCE</scope>
    <source>
        <strain evidence="1">KR_1_A1</strain>
        <strain evidence="2">KR_2_A2</strain>
    </source>
</reference>
<dbReference type="EMBL" id="WSZM01000192">
    <property type="protein sequence ID" value="KAF4038558.1"/>
    <property type="molecule type" value="Genomic_DNA"/>
</dbReference>
<evidence type="ECO:0000313" key="3">
    <source>
        <dbReference type="Proteomes" id="UP000602510"/>
    </source>
</evidence>
<dbReference type="EMBL" id="JAACNO010000408">
    <property type="protein sequence ID" value="KAF4147829.1"/>
    <property type="molecule type" value="Genomic_DNA"/>
</dbReference>
<dbReference type="Proteomes" id="UP000602510">
    <property type="component" value="Unassembled WGS sequence"/>
</dbReference>
<protein>
    <submittedName>
        <fullName evidence="1">Uncharacterized protein</fullName>
    </submittedName>
</protein>
<dbReference type="AlphaFoldDB" id="A0A833STP5"/>
<organism evidence="1 3">
    <name type="scientific">Phytophthora infestans</name>
    <name type="common">Potato late blight agent</name>
    <name type="synonym">Botrytis infestans</name>
    <dbReference type="NCBI Taxonomy" id="4787"/>
    <lineage>
        <taxon>Eukaryota</taxon>
        <taxon>Sar</taxon>
        <taxon>Stramenopiles</taxon>
        <taxon>Oomycota</taxon>
        <taxon>Peronosporomycetes</taxon>
        <taxon>Peronosporales</taxon>
        <taxon>Peronosporaceae</taxon>
        <taxon>Phytophthora</taxon>
    </lineage>
</organism>
<name>A0A833STP5_PHYIN</name>
<comment type="caution">
    <text evidence="1">The sequence shown here is derived from an EMBL/GenBank/DDBJ whole genome shotgun (WGS) entry which is preliminary data.</text>
</comment>
<evidence type="ECO:0000313" key="1">
    <source>
        <dbReference type="EMBL" id="KAF4038558.1"/>
    </source>
</evidence>
<proteinExistence type="predicted"/>
<dbReference type="Proteomes" id="UP000704712">
    <property type="component" value="Unassembled WGS sequence"/>
</dbReference>